<feature type="transmembrane region" description="Helical" evidence="1">
    <location>
        <begin position="34"/>
        <end position="54"/>
    </location>
</feature>
<keyword evidence="1" id="KW-0812">Transmembrane</keyword>
<reference evidence="2 3" key="1">
    <citation type="submission" date="2018-06" db="EMBL/GenBank/DDBJ databases">
        <title>Genomic Encyclopedia of Archaeal and Bacterial Type Strains, Phase II (KMG-II): from individual species to whole genera.</title>
        <authorList>
            <person name="Goeker M."/>
        </authorList>
    </citation>
    <scope>NUCLEOTIDE SEQUENCE [LARGE SCALE GENOMIC DNA]</scope>
    <source>
        <strain evidence="2 3">DSM 23857</strain>
    </source>
</reference>
<dbReference type="RefSeq" id="WP_111596843.1">
    <property type="nucleotide sequence ID" value="NZ_QLLL01000002.1"/>
</dbReference>
<dbReference type="Proteomes" id="UP000249547">
    <property type="component" value="Unassembled WGS sequence"/>
</dbReference>
<feature type="transmembrane region" description="Helical" evidence="1">
    <location>
        <begin position="7"/>
        <end position="28"/>
    </location>
</feature>
<feature type="transmembrane region" description="Helical" evidence="1">
    <location>
        <begin position="66"/>
        <end position="82"/>
    </location>
</feature>
<dbReference type="AlphaFoldDB" id="A0A327QY97"/>
<keyword evidence="1" id="KW-0472">Membrane</keyword>
<evidence type="ECO:0000313" key="2">
    <source>
        <dbReference type="EMBL" id="RAJ08728.1"/>
    </source>
</evidence>
<feature type="transmembrane region" description="Helical" evidence="1">
    <location>
        <begin position="88"/>
        <end position="107"/>
    </location>
</feature>
<protein>
    <submittedName>
        <fullName evidence="2">Uncharacterized protein</fullName>
    </submittedName>
</protein>
<gene>
    <name evidence="2" type="ORF">LX64_01382</name>
</gene>
<dbReference type="EMBL" id="QLLL01000002">
    <property type="protein sequence ID" value="RAJ08728.1"/>
    <property type="molecule type" value="Genomic_DNA"/>
</dbReference>
<feature type="transmembrane region" description="Helical" evidence="1">
    <location>
        <begin position="134"/>
        <end position="154"/>
    </location>
</feature>
<keyword evidence="3" id="KW-1185">Reference proteome</keyword>
<evidence type="ECO:0000313" key="3">
    <source>
        <dbReference type="Proteomes" id="UP000249547"/>
    </source>
</evidence>
<name>A0A327QY97_9BACT</name>
<dbReference type="OrthoDB" id="6333271at2"/>
<feature type="transmembrane region" description="Helical" evidence="1">
    <location>
        <begin position="166"/>
        <end position="183"/>
    </location>
</feature>
<accession>A0A327QY97</accession>
<organism evidence="2 3">
    <name type="scientific">Chitinophaga skermanii</name>
    <dbReference type="NCBI Taxonomy" id="331697"/>
    <lineage>
        <taxon>Bacteria</taxon>
        <taxon>Pseudomonadati</taxon>
        <taxon>Bacteroidota</taxon>
        <taxon>Chitinophagia</taxon>
        <taxon>Chitinophagales</taxon>
        <taxon>Chitinophagaceae</taxon>
        <taxon>Chitinophaga</taxon>
    </lineage>
</organism>
<keyword evidence="1" id="KW-1133">Transmembrane helix</keyword>
<evidence type="ECO:0000256" key="1">
    <source>
        <dbReference type="SAM" id="Phobius"/>
    </source>
</evidence>
<sequence>MNWKTIFRYIFVVFLVIIQALFLLAILAENTNSIVISAFIIVLSCLLLVTYIKVPLHHEDHLYEHILVALWIPVGALSSYYLNNHVHLGPVMAAGIVGTIASFLPNINKESHYLQQLPPAVYCGAFIGMSSPNVASSFMFILAASVFTGILLVLSKSLFSGVGGKLGTLAFAGVVITSYLFFLI</sequence>
<comment type="caution">
    <text evidence="2">The sequence shown here is derived from an EMBL/GenBank/DDBJ whole genome shotgun (WGS) entry which is preliminary data.</text>
</comment>
<proteinExistence type="predicted"/>